<dbReference type="RefSeq" id="WP_247417382.1">
    <property type="nucleotide sequence ID" value="NZ_JALLGW010000001.1"/>
</dbReference>
<protein>
    <recommendedName>
        <fullName evidence="1">acylphosphatase</fullName>
        <ecNumber evidence="1">3.6.1.7</ecNumber>
    </recommendedName>
</protein>
<evidence type="ECO:0000256" key="2">
    <source>
        <dbReference type="RuleBase" id="RU004168"/>
    </source>
</evidence>
<keyword evidence="5" id="KW-1185">Reference proteome</keyword>
<feature type="domain" description="Acylphosphatase-like" evidence="3">
    <location>
        <begin position="17"/>
        <end position="103"/>
    </location>
</feature>
<dbReference type="Pfam" id="PF00708">
    <property type="entry name" value="Acylphosphatase"/>
    <property type="match status" value="1"/>
</dbReference>
<dbReference type="InterPro" id="IPR017968">
    <property type="entry name" value="Acylphosphatase_CS"/>
</dbReference>
<dbReference type="NCBIfam" id="NF011016">
    <property type="entry name" value="PRK14444.1"/>
    <property type="match status" value="1"/>
</dbReference>
<dbReference type="PROSITE" id="PS00151">
    <property type="entry name" value="ACYLPHOSPHATASE_2"/>
    <property type="match status" value="1"/>
</dbReference>
<proteinExistence type="inferred from homology"/>
<dbReference type="EMBL" id="JBHSQH010000001">
    <property type="protein sequence ID" value="MFC5973163.1"/>
    <property type="molecule type" value="Genomic_DNA"/>
</dbReference>
<keyword evidence="1" id="KW-0378">Hydrolase</keyword>
<feature type="active site" evidence="1">
    <location>
        <position position="50"/>
    </location>
</feature>
<evidence type="ECO:0000256" key="1">
    <source>
        <dbReference type="PROSITE-ProRule" id="PRU00520"/>
    </source>
</evidence>
<dbReference type="Proteomes" id="UP001596099">
    <property type="component" value="Unassembled WGS sequence"/>
</dbReference>
<dbReference type="Gene3D" id="3.30.70.100">
    <property type="match status" value="1"/>
</dbReference>
<feature type="active site" evidence="1">
    <location>
        <position position="32"/>
    </location>
</feature>
<dbReference type="PANTHER" id="PTHR47268">
    <property type="entry name" value="ACYLPHOSPHATASE"/>
    <property type="match status" value="1"/>
</dbReference>
<organism evidence="4 5">
    <name type="scientific">Halomarina salina</name>
    <dbReference type="NCBI Taxonomy" id="1872699"/>
    <lineage>
        <taxon>Archaea</taxon>
        <taxon>Methanobacteriati</taxon>
        <taxon>Methanobacteriota</taxon>
        <taxon>Stenosarchaea group</taxon>
        <taxon>Halobacteria</taxon>
        <taxon>Halobacteriales</taxon>
        <taxon>Natronomonadaceae</taxon>
        <taxon>Halomarina</taxon>
    </lineage>
</organism>
<gene>
    <name evidence="4" type="ORF">ACFPYI_17665</name>
</gene>
<dbReference type="PROSITE" id="PS51160">
    <property type="entry name" value="ACYLPHOSPHATASE_3"/>
    <property type="match status" value="1"/>
</dbReference>
<evidence type="ECO:0000259" key="3">
    <source>
        <dbReference type="PROSITE" id="PS51160"/>
    </source>
</evidence>
<comment type="similarity">
    <text evidence="2">Belongs to the acylphosphatase family.</text>
</comment>
<dbReference type="EC" id="3.6.1.7" evidence="1"/>
<dbReference type="InterPro" id="IPR020456">
    <property type="entry name" value="Acylphosphatase"/>
</dbReference>
<accession>A0ABD5RRV1</accession>
<evidence type="ECO:0000313" key="5">
    <source>
        <dbReference type="Proteomes" id="UP001596099"/>
    </source>
</evidence>
<dbReference type="InterPro" id="IPR036046">
    <property type="entry name" value="Acylphosphatase-like_dom_sf"/>
</dbReference>
<evidence type="ECO:0000313" key="4">
    <source>
        <dbReference type="EMBL" id="MFC5973163.1"/>
    </source>
</evidence>
<dbReference type="SUPFAM" id="SSF54975">
    <property type="entry name" value="Acylphosphatase/BLUF domain-like"/>
    <property type="match status" value="1"/>
</dbReference>
<dbReference type="PANTHER" id="PTHR47268:SF4">
    <property type="entry name" value="ACYLPHOSPHATASE"/>
    <property type="match status" value="1"/>
</dbReference>
<reference evidence="4 5" key="1">
    <citation type="journal article" date="2019" name="Int. J. Syst. Evol. Microbiol.">
        <title>The Global Catalogue of Microorganisms (GCM) 10K type strain sequencing project: providing services to taxonomists for standard genome sequencing and annotation.</title>
        <authorList>
            <consortium name="The Broad Institute Genomics Platform"/>
            <consortium name="The Broad Institute Genome Sequencing Center for Infectious Disease"/>
            <person name="Wu L."/>
            <person name="Ma J."/>
        </authorList>
    </citation>
    <scope>NUCLEOTIDE SEQUENCE [LARGE SCALE GENOMIC DNA]</scope>
    <source>
        <strain evidence="4 5">CGMCC 1.12543</strain>
    </source>
</reference>
<comment type="caution">
    <text evidence="4">The sequence shown here is derived from an EMBL/GenBank/DDBJ whole genome shotgun (WGS) entry which is preliminary data.</text>
</comment>
<dbReference type="PRINTS" id="PR00112">
    <property type="entry name" value="ACYLPHPHTASE"/>
</dbReference>
<dbReference type="AlphaFoldDB" id="A0ABD5RRV1"/>
<dbReference type="InterPro" id="IPR001792">
    <property type="entry name" value="Acylphosphatase-like_dom"/>
</dbReference>
<name>A0ABD5RRV1_9EURY</name>
<dbReference type="GO" id="GO:0003998">
    <property type="term" value="F:acylphosphatase activity"/>
    <property type="evidence" value="ECO:0007669"/>
    <property type="project" value="UniProtKB-EC"/>
</dbReference>
<comment type="catalytic activity">
    <reaction evidence="1">
        <text>an acyl phosphate + H2O = a carboxylate + phosphate + H(+)</text>
        <dbReference type="Rhea" id="RHEA:14965"/>
        <dbReference type="ChEBI" id="CHEBI:15377"/>
        <dbReference type="ChEBI" id="CHEBI:15378"/>
        <dbReference type="ChEBI" id="CHEBI:29067"/>
        <dbReference type="ChEBI" id="CHEBI:43474"/>
        <dbReference type="ChEBI" id="CHEBI:59918"/>
        <dbReference type="EC" id="3.6.1.7"/>
    </reaction>
</comment>
<sequence length="103" mass="11224">MADEATSDDPSTGDRVRRHVFISGRVQGVTYRASTRRAATERGVDGWVQNLDDGRVEAVFEGPEAAVDDLLTWCQDGPEMAIVDGVDAEAESPEGIEGFEVRR</sequence>